<reference evidence="1 2" key="2">
    <citation type="submission" date="2013-10" db="EMBL/GenBank/DDBJ databases">
        <title>The Genome Sequence of Fusobacterium nucleatum subsp. animalis D11.</title>
        <authorList>
            <consortium name="The Broad Institute Genomics Platform"/>
            <person name="Earl A."/>
            <person name="Ward D."/>
            <person name="Feldgarden M."/>
            <person name="Gevers D."/>
            <person name="Kostic A."/>
            <person name="Garrett W."/>
            <person name="Young S.K."/>
            <person name="Zeng Q."/>
            <person name="Gargeya S."/>
            <person name="Fitzgerald M."/>
            <person name="Abouelleil A."/>
            <person name="Alvarado L."/>
            <person name="Berlin A.M."/>
            <person name="Chapman S.B."/>
            <person name="Gainer-Dewar J."/>
            <person name="Goldberg J."/>
            <person name="Gnerre S."/>
            <person name="Griggs A."/>
            <person name="Gujja S."/>
            <person name="Hansen M."/>
            <person name="Howarth C."/>
            <person name="Imamovic A."/>
            <person name="Ireland A."/>
            <person name="Larimer J."/>
            <person name="McCowan C."/>
            <person name="Murphy C."/>
            <person name="Pearson M."/>
            <person name="Poon T.W."/>
            <person name="Priest M."/>
            <person name="Roberts A."/>
            <person name="Saif S."/>
            <person name="Shea T."/>
            <person name="Sykes S."/>
            <person name="Wortman J."/>
            <person name="Nusbaum C."/>
            <person name="Birren B."/>
        </authorList>
    </citation>
    <scope>NUCLEOTIDE SEQUENCE [LARGE SCALE GENOMIC DNA]</scope>
    <source>
        <strain evidence="1 2">D11</strain>
    </source>
</reference>
<accession>A0A0K9CN13</accession>
<dbReference type="Proteomes" id="UP000004650">
    <property type="component" value="Unassembled WGS sequence"/>
</dbReference>
<proteinExistence type="predicted"/>
<reference evidence="2" key="1">
    <citation type="submission" date="2009-02" db="EMBL/GenBank/DDBJ databases">
        <title>The Genome Sequence of Shigella sp. D9.</title>
        <authorList>
            <consortium name="The Broad Institute Genome Sequencing Platform"/>
            <person name="Ward D."/>
            <person name="Young S.K."/>
            <person name="Kodira C.D."/>
            <person name="Zeng Q."/>
            <person name="Koehrsen M."/>
            <person name="Alvarado L."/>
            <person name="Berlin A."/>
            <person name="Borenstein D."/>
            <person name="Chen Z."/>
            <person name="Engels R."/>
            <person name="Freedman E."/>
            <person name="Gellesch M."/>
            <person name="Goldberg J."/>
            <person name="Griggs A."/>
            <person name="Gujja S."/>
            <person name="Heiman D."/>
            <person name="Hepburn T."/>
            <person name="Howarth C."/>
            <person name="Jen D."/>
            <person name="Larson L."/>
            <person name="Lewis B."/>
            <person name="Mehta T."/>
            <person name="Park D."/>
            <person name="Pearson M."/>
            <person name="Roberts A."/>
            <person name="Saif S."/>
            <person name="Shea T."/>
            <person name="Shenoy N."/>
            <person name="Sisk P."/>
            <person name="Stolte C."/>
            <person name="Sykes S."/>
            <person name="Walk T."/>
            <person name="White J."/>
            <person name="Yandava C."/>
            <person name="Allen-Vercoe E."/>
            <person name="Strauss J."/>
            <person name="Sibley C."/>
            <person name="White A."/>
            <person name="Ambrose C."/>
            <person name="Lander E."/>
            <person name="Nusbaum C."/>
            <person name="Galagan J."/>
            <person name="Birren B."/>
        </authorList>
    </citation>
    <scope>NUCLEOTIDE SEQUENCE [LARGE SCALE GENOMIC DNA]</scope>
    <source>
        <strain evidence="2">D11</strain>
    </source>
</reference>
<sequence>LSKMIDEYIEKYFYLGSLENRKKRKFIL</sequence>
<organism evidence="1 2">
    <name type="scientific">Fusobacterium animalis D11</name>
    <dbReference type="NCBI Taxonomy" id="556264"/>
    <lineage>
        <taxon>Bacteria</taxon>
        <taxon>Fusobacteriati</taxon>
        <taxon>Fusobacteriota</taxon>
        <taxon>Fusobacteriia</taxon>
        <taxon>Fusobacteriales</taxon>
        <taxon>Fusobacteriaceae</taxon>
        <taxon>Fusobacterium</taxon>
    </lineage>
</organism>
<protein>
    <submittedName>
        <fullName evidence="1">Uncharacterized protein</fullName>
    </submittedName>
</protein>
<dbReference type="AlphaFoldDB" id="A0A0K9CN13"/>
<evidence type="ECO:0000313" key="2">
    <source>
        <dbReference type="Proteomes" id="UP000004650"/>
    </source>
</evidence>
<name>A0A0K9CN13_9FUSO</name>
<evidence type="ECO:0000313" key="1">
    <source>
        <dbReference type="EMBL" id="KMV75935.1"/>
    </source>
</evidence>
<comment type="caution">
    <text evidence="1">The sequence shown here is derived from an EMBL/GenBank/DDBJ whole genome shotgun (WGS) entry which is preliminary data.</text>
</comment>
<dbReference type="EMBL" id="ACDS02000067">
    <property type="protein sequence ID" value="KMV75935.1"/>
    <property type="molecule type" value="Genomic_DNA"/>
</dbReference>
<gene>
    <name evidence="1" type="ORF">PSAG_04694</name>
</gene>
<feature type="non-terminal residue" evidence="1">
    <location>
        <position position="1"/>
    </location>
</feature>